<accession>A0A4Y7K4Q0</accession>
<gene>
    <name evidence="1" type="ORF">C5167_031586</name>
</gene>
<evidence type="ECO:0000313" key="1">
    <source>
        <dbReference type="EMBL" id="RZC68334.1"/>
    </source>
</evidence>
<dbReference type="Gramene" id="RZC68334">
    <property type="protein sequence ID" value="RZC68334"/>
    <property type="gene ID" value="C5167_031586"/>
</dbReference>
<dbReference type="Proteomes" id="UP000316621">
    <property type="component" value="Chromosome 7"/>
</dbReference>
<sequence>MLFGLLDGWTYQNSKWLPRCPPKVDQEINLLILEVTILTLVVLPDNLAFCTIDYCRTSVVV</sequence>
<dbReference type="EMBL" id="CM010721">
    <property type="protein sequence ID" value="RZC68334.1"/>
    <property type="molecule type" value="Genomic_DNA"/>
</dbReference>
<keyword evidence="2" id="KW-1185">Reference proteome</keyword>
<proteinExistence type="predicted"/>
<protein>
    <submittedName>
        <fullName evidence="1">Uncharacterized protein</fullName>
    </submittedName>
</protein>
<dbReference type="AlphaFoldDB" id="A0A4Y7K4Q0"/>
<organism evidence="1 2">
    <name type="scientific">Papaver somniferum</name>
    <name type="common">Opium poppy</name>
    <dbReference type="NCBI Taxonomy" id="3469"/>
    <lineage>
        <taxon>Eukaryota</taxon>
        <taxon>Viridiplantae</taxon>
        <taxon>Streptophyta</taxon>
        <taxon>Embryophyta</taxon>
        <taxon>Tracheophyta</taxon>
        <taxon>Spermatophyta</taxon>
        <taxon>Magnoliopsida</taxon>
        <taxon>Ranunculales</taxon>
        <taxon>Papaveraceae</taxon>
        <taxon>Papaveroideae</taxon>
        <taxon>Papaver</taxon>
    </lineage>
</organism>
<reference evidence="1 2" key="1">
    <citation type="journal article" date="2018" name="Science">
        <title>The opium poppy genome and morphinan production.</title>
        <authorList>
            <person name="Guo L."/>
            <person name="Winzer T."/>
            <person name="Yang X."/>
            <person name="Li Y."/>
            <person name="Ning Z."/>
            <person name="He Z."/>
            <person name="Teodor R."/>
            <person name="Lu Y."/>
            <person name="Bowser T.A."/>
            <person name="Graham I.A."/>
            <person name="Ye K."/>
        </authorList>
    </citation>
    <scope>NUCLEOTIDE SEQUENCE [LARGE SCALE GENOMIC DNA]</scope>
    <source>
        <strain evidence="2">cv. HN1</strain>
        <tissue evidence="1">Leaves</tissue>
    </source>
</reference>
<name>A0A4Y7K4Q0_PAPSO</name>
<evidence type="ECO:0000313" key="2">
    <source>
        <dbReference type="Proteomes" id="UP000316621"/>
    </source>
</evidence>